<dbReference type="Proteomes" id="UP000535415">
    <property type="component" value="Unassembled WGS sequence"/>
</dbReference>
<dbReference type="GO" id="GO:0016054">
    <property type="term" value="P:organic acid catabolic process"/>
    <property type="evidence" value="ECO:0007669"/>
    <property type="project" value="UniProtKB-ARBA"/>
</dbReference>
<evidence type="ECO:0000259" key="6">
    <source>
        <dbReference type="Pfam" id="PF14833"/>
    </source>
</evidence>
<dbReference type="InterPro" id="IPR015815">
    <property type="entry name" value="HIBADH-related"/>
</dbReference>
<keyword evidence="2 7" id="KW-0560">Oxidoreductase</keyword>
<dbReference type="EC" id="1.1.1.60" evidence="7"/>
<comment type="caution">
    <text evidence="7">The sequence shown here is derived from an EMBL/GenBank/DDBJ whole genome shotgun (WGS) entry which is preliminary data.</text>
</comment>
<feature type="active site" evidence="4">
    <location>
        <position position="174"/>
    </location>
</feature>
<dbReference type="InterPro" id="IPR036291">
    <property type="entry name" value="NAD(P)-bd_dom_sf"/>
</dbReference>
<evidence type="ECO:0000256" key="2">
    <source>
        <dbReference type="ARBA" id="ARBA00023002"/>
    </source>
</evidence>
<comment type="similarity">
    <text evidence="1">Belongs to the HIBADH-related family.</text>
</comment>
<gene>
    <name evidence="7" type="ORF">FHS72_002150</name>
</gene>
<dbReference type="PIRSF" id="PIRSF000103">
    <property type="entry name" value="HIBADH"/>
    <property type="match status" value="1"/>
</dbReference>
<reference evidence="7 8" key="1">
    <citation type="submission" date="2020-08" db="EMBL/GenBank/DDBJ databases">
        <title>Genomic Encyclopedia of Type Strains, Phase IV (KMG-IV): sequencing the most valuable type-strain genomes for metagenomic binning, comparative biology and taxonomic classification.</title>
        <authorList>
            <person name="Goeker M."/>
        </authorList>
    </citation>
    <scope>NUCLEOTIDE SEQUENCE [LARGE SCALE GENOMIC DNA]</scope>
    <source>
        <strain evidence="7 8">DSM 101064</strain>
    </source>
</reference>
<dbReference type="GO" id="GO:0008679">
    <property type="term" value="F:2-hydroxy-3-oxopropionate reductase activity"/>
    <property type="evidence" value="ECO:0007669"/>
    <property type="project" value="UniProtKB-EC"/>
</dbReference>
<dbReference type="AlphaFoldDB" id="A0A7W9BL46"/>
<proteinExistence type="inferred from homology"/>
<name>A0A7W9BL46_9RHOB</name>
<dbReference type="Pfam" id="PF14833">
    <property type="entry name" value="NAD_binding_11"/>
    <property type="match status" value="1"/>
</dbReference>
<feature type="domain" description="3-hydroxyisobutyrate dehydrogenase-like NAD-binding" evidence="6">
    <location>
        <begin position="168"/>
        <end position="289"/>
    </location>
</feature>
<evidence type="ECO:0000313" key="8">
    <source>
        <dbReference type="Proteomes" id="UP000535415"/>
    </source>
</evidence>
<evidence type="ECO:0000313" key="7">
    <source>
        <dbReference type="EMBL" id="MBB5722524.1"/>
    </source>
</evidence>
<dbReference type="PANTHER" id="PTHR43060">
    <property type="entry name" value="3-HYDROXYISOBUTYRATE DEHYDROGENASE-LIKE 1, MITOCHONDRIAL-RELATED"/>
    <property type="match status" value="1"/>
</dbReference>
<dbReference type="Gene3D" id="1.10.1040.10">
    <property type="entry name" value="N-(1-d-carboxylethyl)-l-norvaline Dehydrogenase, domain 2"/>
    <property type="match status" value="1"/>
</dbReference>
<dbReference type="InterPro" id="IPR002204">
    <property type="entry name" value="3-OH-isobutyrate_DH-rel_CS"/>
</dbReference>
<dbReference type="InterPro" id="IPR006115">
    <property type="entry name" value="6PGDH_NADP-bd"/>
</dbReference>
<evidence type="ECO:0000256" key="1">
    <source>
        <dbReference type="ARBA" id="ARBA00009080"/>
    </source>
</evidence>
<dbReference type="RefSeq" id="WP_183528857.1">
    <property type="nucleotide sequence ID" value="NZ_JACIJM010000005.1"/>
</dbReference>
<dbReference type="PANTHER" id="PTHR43060:SF15">
    <property type="entry name" value="3-HYDROXYISOBUTYRATE DEHYDROGENASE-LIKE 1, MITOCHONDRIAL-RELATED"/>
    <property type="match status" value="1"/>
</dbReference>
<keyword evidence="8" id="KW-1185">Reference proteome</keyword>
<dbReference type="InterPro" id="IPR029154">
    <property type="entry name" value="HIBADH-like_NADP-bd"/>
</dbReference>
<dbReference type="PROSITE" id="PS00895">
    <property type="entry name" value="3_HYDROXYISOBUT_DH"/>
    <property type="match status" value="1"/>
</dbReference>
<dbReference type="SUPFAM" id="SSF51735">
    <property type="entry name" value="NAD(P)-binding Rossmann-fold domains"/>
    <property type="match status" value="1"/>
</dbReference>
<organism evidence="7 8">
    <name type="scientific">Yoonia ponticola</name>
    <dbReference type="NCBI Taxonomy" id="1524255"/>
    <lineage>
        <taxon>Bacteria</taxon>
        <taxon>Pseudomonadati</taxon>
        <taxon>Pseudomonadota</taxon>
        <taxon>Alphaproteobacteria</taxon>
        <taxon>Rhodobacterales</taxon>
        <taxon>Paracoccaceae</taxon>
        <taxon>Yoonia</taxon>
    </lineage>
</organism>
<dbReference type="SUPFAM" id="SSF48179">
    <property type="entry name" value="6-phosphogluconate dehydrogenase C-terminal domain-like"/>
    <property type="match status" value="1"/>
</dbReference>
<evidence type="ECO:0000256" key="3">
    <source>
        <dbReference type="ARBA" id="ARBA00023027"/>
    </source>
</evidence>
<keyword evidence="3" id="KW-0520">NAD</keyword>
<sequence>MTKPTIGFIGLGLMGSAMVSRLHDLDYAVTITANRSRPRIDAAVERGAVEVGTAREVAMASDIVMLCMDTSQSVEARMNGEDGVIAGLKPGAVVIDFGTSLPASTRALAEKVAAAGATMLDGPLGRTPAQAYDGLLNIMASGDKPAFDKVKPVLDDLAENVFYLGAVGSGHTVKLMNNFFGMTVANAMAEVFAMSDVAGVDRQQVYDVVSAGPLKSVMMDLVKAYGVDGNPEMLAFSIGNAAKDLGYYDQMAKDAGVESQLAAGPLTALQTAAAEGQGDQMVSQMVDYYAKKFSK</sequence>
<dbReference type="InterPro" id="IPR013328">
    <property type="entry name" value="6PGD_dom2"/>
</dbReference>
<dbReference type="GO" id="GO:0051287">
    <property type="term" value="F:NAD binding"/>
    <property type="evidence" value="ECO:0007669"/>
    <property type="project" value="InterPro"/>
</dbReference>
<dbReference type="EMBL" id="JACIJM010000005">
    <property type="protein sequence ID" value="MBB5722524.1"/>
    <property type="molecule type" value="Genomic_DNA"/>
</dbReference>
<evidence type="ECO:0000256" key="4">
    <source>
        <dbReference type="PIRSR" id="PIRSR000103-1"/>
    </source>
</evidence>
<dbReference type="InterPro" id="IPR008927">
    <property type="entry name" value="6-PGluconate_DH-like_C_sf"/>
</dbReference>
<accession>A0A7W9BL46</accession>
<feature type="domain" description="6-phosphogluconate dehydrogenase NADP-binding" evidence="5">
    <location>
        <begin position="5"/>
        <end position="165"/>
    </location>
</feature>
<dbReference type="Pfam" id="PF03446">
    <property type="entry name" value="NAD_binding_2"/>
    <property type="match status" value="1"/>
</dbReference>
<evidence type="ECO:0000259" key="5">
    <source>
        <dbReference type="Pfam" id="PF03446"/>
    </source>
</evidence>
<dbReference type="GO" id="GO:0050661">
    <property type="term" value="F:NADP binding"/>
    <property type="evidence" value="ECO:0007669"/>
    <property type="project" value="InterPro"/>
</dbReference>
<protein>
    <submittedName>
        <fullName evidence="7">2-hydroxy-3-oxopropionate reductase</fullName>
        <ecNumber evidence="7">1.1.1.60</ecNumber>
    </submittedName>
</protein>
<dbReference type="Gene3D" id="3.40.50.720">
    <property type="entry name" value="NAD(P)-binding Rossmann-like Domain"/>
    <property type="match status" value="1"/>
</dbReference>